<feature type="transmembrane region" description="Helical" evidence="8">
    <location>
        <begin position="101"/>
        <end position="120"/>
    </location>
</feature>
<evidence type="ECO:0000256" key="2">
    <source>
        <dbReference type="ARBA" id="ARBA00008974"/>
    </source>
</evidence>
<comment type="caution">
    <text evidence="9">The sequence shown here is derived from an EMBL/GenBank/DDBJ whole genome shotgun (WGS) entry which is preliminary data.</text>
</comment>
<dbReference type="AlphaFoldDB" id="A0A0N1J651"/>
<dbReference type="GO" id="GO:0005886">
    <property type="term" value="C:plasma membrane"/>
    <property type="evidence" value="ECO:0007669"/>
    <property type="project" value="TreeGrafter"/>
</dbReference>
<feature type="transmembrane region" description="Helical" evidence="8">
    <location>
        <begin position="141"/>
        <end position="162"/>
    </location>
</feature>
<feature type="transmembrane region" description="Helical" evidence="8">
    <location>
        <begin position="301"/>
        <end position="319"/>
    </location>
</feature>
<dbReference type="InterPro" id="IPR001248">
    <property type="entry name" value="Pur-cyt_permease"/>
</dbReference>
<proteinExistence type="inferred from homology"/>
<feature type="transmembrane region" description="Helical" evidence="8">
    <location>
        <begin position="275"/>
        <end position="295"/>
    </location>
</feature>
<feature type="transmembrane region" description="Helical" evidence="8">
    <location>
        <begin position="168"/>
        <end position="186"/>
    </location>
</feature>
<keyword evidence="10" id="KW-1185">Reference proteome</keyword>
<feature type="transmembrane region" description="Helical" evidence="8">
    <location>
        <begin position="35"/>
        <end position="55"/>
    </location>
</feature>
<dbReference type="PIRSF" id="PIRSF002744">
    <property type="entry name" value="Pur-cyt_permease"/>
    <property type="match status" value="1"/>
</dbReference>
<evidence type="ECO:0000256" key="4">
    <source>
        <dbReference type="ARBA" id="ARBA00022692"/>
    </source>
</evidence>
<name>A0A0N1J651_9PSED</name>
<sequence>MAVSNDRASNKPLIERRSIDYIPEAERHGRLLSQFTLWLGANLQITAIVTGALAVVLGGDVYWSLVGLLLGQLLGGGVMALHAAQGPQLGLPQMISSRVQFGVYGAVIPLVLVCLMYIGFSASGSLLAGQAVAQLLHVEDWVGIVLFAASILVFTIFGYRVIHGIGRVASVLGVIAFIYLFYRLLAGNDVSALLANKHFSLASFLLAVSLSASWQIAFGPYVADYSRYLPRSTSASKTFWAVGLGSVIGSQASMVFGVFAAALAGSQFAHHEVSFIVSLGGTGVIAAALYFAVAFGKVTVTTLNAYGSFMSIATIISGFRGNRHIGSGVRLLYIFVMVSLAAALALLGKDSFLKEFSAFILFLLAFFTPWSAINLVDFYCITKERYDIPALSDPNGRYGRWNIMGISIYVFGVLIQMPFISTHFYTGPLVASLGDTDISWIIGLVVPAALYYYAAKKWHGAVPDRLILPPEQGEVAAPQASGRVQPSSVA</sequence>
<feature type="transmembrane region" description="Helical" evidence="8">
    <location>
        <begin position="62"/>
        <end position="81"/>
    </location>
</feature>
<dbReference type="Proteomes" id="UP000037931">
    <property type="component" value="Unassembled WGS sequence"/>
</dbReference>
<evidence type="ECO:0000256" key="8">
    <source>
        <dbReference type="SAM" id="Phobius"/>
    </source>
</evidence>
<dbReference type="Pfam" id="PF02133">
    <property type="entry name" value="Transp_cyt_pur"/>
    <property type="match status" value="1"/>
</dbReference>
<dbReference type="GO" id="GO:0022857">
    <property type="term" value="F:transmembrane transporter activity"/>
    <property type="evidence" value="ECO:0007669"/>
    <property type="project" value="InterPro"/>
</dbReference>
<evidence type="ECO:0000256" key="7">
    <source>
        <dbReference type="PIRNR" id="PIRNR002744"/>
    </source>
</evidence>
<accession>A0A0N1J651</accession>
<feature type="transmembrane region" description="Helical" evidence="8">
    <location>
        <begin position="359"/>
        <end position="380"/>
    </location>
</feature>
<dbReference type="PANTHER" id="PTHR31806">
    <property type="entry name" value="PURINE-CYTOSINE PERMEASE FCY2-RELATED"/>
    <property type="match status" value="1"/>
</dbReference>
<feature type="transmembrane region" description="Helical" evidence="8">
    <location>
        <begin position="331"/>
        <end position="347"/>
    </location>
</feature>
<feature type="transmembrane region" description="Helical" evidence="8">
    <location>
        <begin position="401"/>
        <end position="426"/>
    </location>
</feature>
<dbReference type="PANTHER" id="PTHR31806:SF1">
    <property type="entry name" value="PURINE-CYTOSINE PERMEASE FCY2-RELATED"/>
    <property type="match status" value="1"/>
</dbReference>
<dbReference type="EMBL" id="JSYZ01000003">
    <property type="protein sequence ID" value="KPA92381.1"/>
    <property type="molecule type" value="Genomic_DNA"/>
</dbReference>
<dbReference type="RefSeq" id="WP_054057914.1">
    <property type="nucleotide sequence ID" value="NZ_JSYZ01000003.1"/>
</dbReference>
<dbReference type="OrthoDB" id="9809167at2"/>
<dbReference type="STRING" id="50340.PF66_01060"/>
<comment type="similarity">
    <text evidence="2 7">Belongs to the purine-cytosine permease (2.A.39) family.</text>
</comment>
<keyword evidence="5 8" id="KW-1133">Transmembrane helix</keyword>
<evidence type="ECO:0000256" key="3">
    <source>
        <dbReference type="ARBA" id="ARBA00022448"/>
    </source>
</evidence>
<keyword evidence="3 7" id="KW-0813">Transport</keyword>
<dbReference type="PATRIC" id="fig|50340.43.peg.3942"/>
<dbReference type="InterPro" id="IPR026030">
    <property type="entry name" value="Pur-cyt_permease_Fcy2/21/22"/>
</dbReference>
<keyword evidence="4 8" id="KW-0812">Transmembrane</keyword>
<evidence type="ECO:0000256" key="6">
    <source>
        <dbReference type="ARBA" id="ARBA00023136"/>
    </source>
</evidence>
<protein>
    <submittedName>
        <fullName evidence="9">Purine-cytosine permease-like transporter</fullName>
    </submittedName>
</protein>
<evidence type="ECO:0000313" key="10">
    <source>
        <dbReference type="Proteomes" id="UP000037931"/>
    </source>
</evidence>
<evidence type="ECO:0000313" key="9">
    <source>
        <dbReference type="EMBL" id="KPA92381.1"/>
    </source>
</evidence>
<evidence type="ECO:0000256" key="5">
    <source>
        <dbReference type="ARBA" id="ARBA00022989"/>
    </source>
</evidence>
<comment type="subcellular location">
    <subcellularLocation>
        <location evidence="1">Membrane</location>
        <topology evidence="1">Multi-pass membrane protein</topology>
    </subcellularLocation>
</comment>
<feature type="transmembrane region" description="Helical" evidence="8">
    <location>
        <begin position="198"/>
        <end position="218"/>
    </location>
</feature>
<dbReference type="CDD" id="cd11484">
    <property type="entry name" value="SLC-NCS1sbd_CobB-like"/>
    <property type="match status" value="1"/>
</dbReference>
<keyword evidence="6 7" id="KW-0472">Membrane</keyword>
<reference evidence="9 10" key="1">
    <citation type="journal article" date="2015" name="PLoS ONE">
        <title>Rice-Infecting Pseudomonas Genomes Are Highly Accessorized and Harbor Multiple Putative Virulence Mechanisms to Cause Sheath Brown Rot.</title>
        <authorList>
            <person name="Quibod I.L."/>
            <person name="Grande G."/>
            <person name="Oreiro E.G."/>
            <person name="Borja F.N."/>
            <person name="Dossa G.S."/>
            <person name="Mauleon R."/>
            <person name="Cruz C.V."/>
            <person name="Oliva R."/>
        </authorList>
    </citation>
    <scope>NUCLEOTIDE SEQUENCE [LARGE SCALE GENOMIC DNA]</scope>
    <source>
        <strain evidence="9 10">IRRI 6609</strain>
    </source>
</reference>
<feature type="transmembrane region" description="Helical" evidence="8">
    <location>
        <begin position="438"/>
        <end position="455"/>
    </location>
</feature>
<evidence type="ECO:0000256" key="1">
    <source>
        <dbReference type="ARBA" id="ARBA00004141"/>
    </source>
</evidence>
<dbReference type="Gene3D" id="1.10.4160.10">
    <property type="entry name" value="Hydantoin permease"/>
    <property type="match status" value="1"/>
</dbReference>
<organism evidence="9 10">
    <name type="scientific">Pseudomonas asplenii</name>
    <dbReference type="NCBI Taxonomy" id="53407"/>
    <lineage>
        <taxon>Bacteria</taxon>
        <taxon>Pseudomonadati</taxon>
        <taxon>Pseudomonadota</taxon>
        <taxon>Gammaproteobacteria</taxon>
        <taxon>Pseudomonadales</taxon>
        <taxon>Pseudomonadaceae</taxon>
        <taxon>Pseudomonas</taxon>
    </lineage>
</organism>
<feature type="transmembrane region" description="Helical" evidence="8">
    <location>
        <begin position="238"/>
        <end position="263"/>
    </location>
</feature>
<gene>
    <name evidence="9" type="ORF">PF66_01060</name>
</gene>